<dbReference type="Gene3D" id="1.10.3210.10">
    <property type="entry name" value="Hypothetical protein af1432"/>
    <property type="match status" value="1"/>
</dbReference>
<proteinExistence type="predicted"/>
<dbReference type="OrthoDB" id="9759601at2"/>
<feature type="domain" description="HD-GYP" evidence="1">
    <location>
        <begin position="102"/>
        <end position="298"/>
    </location>
</feature>
<gene>
    <name evidence="2" type="ORF">EDM21_15180</name>
</gene>
<dbReference type="EMBL" id="RHLK01000008">
    <property type="protein sequence ID" value="MVP00852.1"/>
    <property type="molecule type" value="Genomic_DNA"/>
</dbReference>
<name>A0A7X3FJQ1_9BACL</name>
<dbReference type="Pfam" id="PF13487">
    <property type="entry name" value="HD_5"/>
    <property type="match status" value="1"/>
</dbReference>
<protein>
    <submittedName>
        <fullName evidence="2">HD domain-containing protein</fullName>
    </submittedName>
</protein>
<keyword evidence="3" id="KW-1185">Reference proteome</keyword>
<dbReference type="PANTHER" id="PTHR43155">
    <property type="entry name" value="CYCLIC DI-GMP PHOSPHODIESTERASE PA4108-RELATED"/>
    <property type="match status" value="1"/>
</dbReference>
<reference evidence="2 3" key="1">
    <citation type="journal article" date="2019" name="Microorganisms">
        <title>Paenibacillus lutrae sp. nov., A Chitinolytic Species Isolated from A River Otter in Castril Natural Park, Granada, Spain.</title>
        <authorList>
            <person name="Rodriguez M."/>
            <person name="Reina J.C."/>
            <person name="Bejar V."/>
            <person name="Llamas I."/>
        </authorList>
    </citation>
    <scope>NUCLEOTIDE SEQUENCE [LARGE SCALE GENOMIC DNA]</scope>
    <source>
        <strain evidence="2 3">N10</strain>
    </source>
</reference>
<dbReference type="InterPro" id="IPR037522">
    <property type="entry name" value="HD_GYP_dom"/>
</dbReference>
<dbReference type="AlphaFoldDB" id="A0A7X3FJQ1"/>
<evidence type="ECO:0000313" key="2">
    <source>
        <dbReference type="EMBL" id="MVP00852.1"/>
    </source>
</evidence>
<dbReference type="CDD" id="cd00077">
    <property type="entry name" value="HDc"/>
    <property type="match status" value="1"/>
</dbReference>
<sequence>MKLGKHIYNEQGMVLLAEGVELTQPLLDRLNRHGINYLYIQDSLTDDIVHVELISEENKNKLLREIRSSFRKLANDPGRRSSLASYHHFGKTFRMHMDGLIEDLSRHGDAMIMLSDIQIKDNYLYQHSLNVCMYATMLGMSHGYGKDELMTLGLGALLHDIGKTQIPDEILCKPTQLSDSEFSEMQNHTVYGYRILKEEPNIPLLSAHCAFQHHERMNGSGYPRGIKGDEIHPYAKWIAMVDSYDALTTHRVYRPALLPHEALEVIMGGANTLYDPDMVNLFRDKVAIYPLGVTVSLCTGDIGVVVDLNASMPQRPVVRIIENQQREPLKVPYEVDLSKQLSIMITSINPA</sequence>
<evidence type="ECO:0000259" key="1">
    <source>
        <dbReference type="PROSITE" id="PS51832"/>
    </source>
</evidence>
<dbReference type="SMART" id="SM00471">
    <property type="entry name" value="HDc"/>
    <property type="match status" value="1"/>
</dbReference>
<dbReference type="InterPro" id="IPR003607">
    <property type="entry name" value="HD/PDEase_dom"/>
</dbReference>
<evidence type="ECO:0000313" key="3">
    <source>
        <dbReference type="Proteomes" id="UP000490800"/>
    </source>
</evidence>
<accession>A0A7X3FJQ1</accession>
<dbReference type="Proteomes" id="UP000490800">
    <property type="component" value="Unassembled WGS sequence"/>
</dbReference>
<dbReference type="SUPFAM" id="SSF109604">
    <property type="entry name" value="HD-domain/PDEase-like"/>
    <property type="match status" value="1"/>
</dbReference>
<organism evidence="2 3">
    <name type="scientific">Paenibacillus lutrae</name>
    <dbReference type="NCBI Taxonomy" id="2078573"/>
    <lineage>
        <taxon>Bacteria</taxon>
        <taxon>Bacillati</taxon>
        <taxon>Bacillota</taxon>
        <taxon>Bacilli</taxon>
        <taxon>Bacillales</taxon>
        <taxon>Paenibacillaceae</taxon>
        <taxon>Paenibacillus</taxon>
    </lineage>
</organism>
<dbReference type="PROSITE" id="PS51832">
    <property type="entry name" value="HD_GYP"/>
    <property type="match status" value="1"/>
</dbReference>
<comment type="caution">
    <text evidence="2">The sequence shown here is derived from an EMBL/GenBank/DDBJ whole genome shotgun (WGS) entry which is preliminary data.</text>
</comment>
<dbReference type="PANTHER" id="PTHR43155:SF2">
    <property type="entry name" value="CYCLIC DI-GMP PHOSPHODIESTERASE PA4108"/>
    <property type="match status" value="1"/>
</dbReference>